<reference evidence="9 10" key="1">
    <citation type="journal article" date="2014" name="Int. J. Syst. Evol. Microbiol.">
        <title>Streptomyces hoynatensis sp. nov., isolated from deep marine sediment.</title>
        <authorList>
            <person name="Veyisoglu A."/>
            <person name="Sahin N."/>
        </authorList>
    </citation>
    <scope>NUCLEOTIDE SEQUENCE [LARGE SCALE GENOMIC DNA]</scope>
    <source>
        <strain evidence="9 10">KCTC 29097</strain>
    </source>
</reference>
<dbReference type="OrthoDB" id="9804819at2"/>
<dbReference type="InterPro" id="IPR003593">
    <property type="entry name" value="AAA+_ATPase"/>
</dbReference>
<evidence type="ECO:0000256" key="5">
    <source>
        <dbReference type="ARBA" id="ARBA00022840"/>
    </source>
</evidence>
<dbReference type="GO" id="GO:0005524">
    <property type="term" value="F:ATP binding"/>
    <property type="evidence" value="ECO:0007669"/>
    <property type="project" value="UniProtKB-KW"/>
</dbReference>
<feature type="domain" description="ABC transporter" evidence="8">
    <location>
        <begin position="32"/>
        <end position="257"/>
    </location>
</feature>
<feature type="region of interest" description="Disordered" evidence="7">
    <location>
        <begin position="325"/>
        <end position="352"/>
    </location>
</feature>
<evidence type="ECO:0000313" key="10">
    <source>
        <dbReference type="Proteomes" id="UP000272474"/>
    </source>
</evidence>
<dbReference type="AlphaFoldDB" id="A0A3A9YUF0"/>
<comment type="similarity">
    <text evidence="2">Belongs to the ABC transporter superfamily.</text>
</comment>
<dbReference type="Pfam" id="PF00005">
    <property type="entry name" value="ABC_tran"/>
    <property type="match status" value="1"/>
</dbReference>
<dbReference type="InterPro" id="IPR050763">
    <property type="entry name" value="ABC_transporter_ATP-binding"/>
</dbReference>
<dbReference type="InterPro" id="IPR027417">
    <property type="entry name" value="P-loop_NTPase"/>
</dbReference>
<dbReference type="PROSITE" id="PS50893">
    <property type="entry name" value="ABC_TRANSPORTER_2"/>
    <property type="match status" value="1"/>
</dbReference>
<evidence type="ECO:0000259" key="8">
    <source>
        <dbReference type="PROSITE" id="PS50893"/>
    </source>
</evidence>
<protein>
    <submittedName>
        <fullName evidence="9">ABC transporter ATP-binding protein</fullName>
    </submittedName>
</protein>
<keyword evidence="6" id="KW-0046">Antibiotic resistance</keyword>
<dbReference type="GO" id="GO:0046677">
    <property type="term" value="P:response to antibiotic"/>
    <property type="evidence" value="ECO:0007669"/>
    <property type="project" value="UniProtKB-KW"/>
</dbReference>
<organism evidence="9 10">
    <name type="scientific">Streptomyces hoynatensis</name>
    <dbReference type="NCBI Taxonomy" id="1141874"/>
    <lineage>
        <taxon>Bacteria</taxon>
        <taxon>Bacillati</taxon>
        <taxon>Actinomycetota</taxon>
        <taxon>Actinomycetes</taxon>
        <taxon>Kitasatosporales</taxon>
        <taxon>Streptomycetaceae</taxon>
        <taxon>Streptomyces</taxon>
    </lineage>
</organism>
<dbReference type="RefSeq" id="WP_120682280.1">
    <property type="nucleotide sequence ID" value="NZ_RBAL01000013.1"/>
</dbReference>
<dbReference type="PANTHER" id="PTHR42711">
    <property type="entry name" value="ABC TRANSPORTER ATP-BINDING PROTEIN"/>
    <property type="match status" value="1"/>
</dbReference>
<evidence type="ECO:0000256" key="3">
    <source>
        <dbReference type="ARBA" id="ARBA00022448"/>
    </source>
</evidence>
<feature type="region of interest" description="Disordered" evidence="7">
    <location>
        <begin position="1"/>
        <end position="34"/>
    </location>
</feature>
<comment type="caution">
    <text evidence="9">The sequence shown here is derived from an EMBL/GenBank/DDBJ whole genome shotgun (WGS) entry which is preliminary data.</text>
</comment>
<accession>A0A3A9YUF0</accession>
<keyword evidence="4" id="KW-0547">Nucleotide-binding</keyword>
<dbReference type="InterPro" id="IPR003439">
    <property type="entry name" value="ABC_transporter-like_ATP-bd"/>
</dbReference>
<name>A0A3A9YUF0_9ACTN</name>
<dbReference type="PROSITE" id="PS00211">
    <property type="entry name" value="ABC_TRANSPORTER_1"/>
    <property type="match status" value="1"/>
</dbReference>
<dbReference type="Proteomes" id="UP000272474">
    <property type="component" value="Unassembled WGS sequence"/>
</dbReference>
<evidence type="ECO:0000256" key="1">
    <source>
        <dbReference type="ARBA" id="ARBA00004202"/>
    </source>
</evidence>
<comment type="subcellular location">
    <subcellularLocation>
        <location evidence="1">Cell membrane</location>
        <topology evidence="1">Peripheral membrane protein</topology>
    </subcellularLocation>
</comment>
<evidence type="ECO:0000256" key="4">
    <source>
        <dbReference type="ARBA" id="ARBA00022741"/>
    </source>
</evidence>
<dbReference type="InterPro" id="IPR017871">
    <property type="entry name" value="ABC_transporter-like_CS"/>
</dbReference>
<keyword evidence="5 9" id="KW-0067">ATP-binding</keyword>
<keyword evidence="3" id="KW-0813">Transport</keyword>
<evidence type="ECO:0000256" key="7">
    <source>
        <dbReference type="SAM" id="MobiDB-lite"/>
    </source>
</evidence>
<sequence length="352" mass="37105">MTKASNAGTSPGPGSPESPGNAGETGDPGDAISVSGLVKTFGRTRALDGLDLRVARGEVHGFLGPNGAGKSTTLRVLLGLLRADSGTARVLGGDPWHDAVELHRRLAYVPGDVELWPNLTGGEAVDLLGRLRGGLDGSRRADLVERFGLDPTKKGRTYSKGNRQKVAIVAALASHAELLLLDEPTSGLDPLMEVVFQDVIDEAKAEGRTVLLSSHILAQVEKLCDRVSIVRLGRVVQSGTLSEMRHLTRTTIEAETSRPAGTLAGLPGVHDLRAEGSHVHLTVDGGSLDEAIRALSALGLRSLVSHPPTLEELMLRHYGDELGEERGNHQAHASPTTPGNRGGRAPRSEAAR</sequence>
<gene>
    <name evidence="9" type="ORF">D7294_21490</name>
</gene>
<dbReference type="SUPFAM" id="SSF52540">
    <property type="entry name" value="P-loop containing nucleoside triphosphate hydrolases"/>
    <property type="match status" value="1"/>
</dbReference>
<proteinExistence type="inferred from homology"/>
<evidence type="ECO:0000256" key="2">
    <source>
        <dbReference type="ARBA" id="ARBA00005417"/>
    </source>
</evidence>
<dbReference type="GO" id="GO:0005886">
    <property type="term" value="C:plasma membrane"/>
    <property type="evidence" value="ECO:0007669"/>
    <property type="project" value="UniProtKB-SubCell"/>
</dbReference>
<dbReference type="SMART" id="SM00382">
    <property type="entry name" value="AAA"/>
    <property type="match status" value="1"/>
</dbReference>
<evidence type="ECO:0000256" key="6">
    <source>
        <dbReference type="ARBA" id="ARBA00023251"/>
    </source>
</evidence>
<dbReference type="Gene3D" id="3.40.50.300">
    <property type="entry name" value="P-loop containing nucleotide triphosphate hydrolases"/>
    <property type="match status" value="1"/>
</dbReference>
<dbReference type="CDD" id="cd03230">
    <property type="entry name" value="ABC_DR_subfamily_A"/>
    <property type="match status" value="1"/>
</dbReference>
<dbReference type="PANTHER" id="PTHR42711:SF5">
    <property type="entry name" value="ABC TRANSPORTER ATP-BINDING PROTEIN NATA"/>
    <property type="match status" value="1"/>
</dbReference>
<dbReference type="GO" id="GO:0016887">
    <property type="term" value="F:ATP hydrolysis activity"/>
    <property type="evidence" value="ECO:0007669"/>
    <property type="project" value="InterPro"/>
</dbReference>
<feature type="compositionally biased region" description="Low complexity" evidence="7">
    <location>
        <begin position="8"/>
        <end position="20"/>
    </location>
</feature>
<dbReference type="EMBL" id="RBAL01000013">
    <property type="protein sequence ID" value="RKN39570.1"/>
    <property type="molecule type" value="Genomic_DNA"/>
</dbReference>
<evidence type="ECO:0000313" key="9">
    <source>
        <dbReference type="EMBL" id="RKN39570.1"/>
    </source>
</evidence>
<keyword evidence="10" id="KW-1185">Reference proteome</keyword>